<gene>
    <name evidence="2" type="ORF">E2C01_013009</name>
</gene>
<reference evidence="2 3" key="1">
    <citation type="submission" date="2019-05" db="EMBL/GenBank/DDBJ databases">
        <title>Another draft genome of Portunus trituberculatus and its Hox gene families provides insights of decapod evolution.</title>
        <authorList>
            <person name="Jeong J.-H."/>
            <person name="Song I."/>
            <person name="Kim S."/>
            <person name="Choi T."/>
            <person name="Kim D."/>
            <person name="Ryu S."/>
            <person name="Kim W."/>
        </authorList>
    </citation>
    <scope>NUCLEOTIDE SEQUENCE [LARGE SCALE GENOMIC DNA]</scope>
    <source>
        <tissue evidence="2">Muscle</tissue>
    </source>
</reference>
<evidence type="ECO:0000256" key="1">
    <source>
        <dbReference type="SAM" id="MobiDB-lite"/>
    </source>
</evidence>
<dbReference type="Proteomes" id="UP000324222">
    <property type="component" value="Unassembled WGS sequence"/>
</dbReference>
<evidence type="ECO:0000313" key="3">
    <source>
        <dbReference type="Proteomes" id="UP000324222"/>
    </source>
</evidence>
<protein>
    <submittedName>
        <fullName evidence="2">Uncharacterized protein</fullName>
    </submittedName>
</protein>
<proteinExistence type="predicted"/>
<keyword evidence="3" id="KW-1185">Reference proteome</keyword>
<sequence>MKDSELTLSVRPSPQDLNSCSGDPLAPTVHTDPMYHDFNVWPINTWADILYVYVWQMTAGHKRPRNYAQIILVHPYQHLVQQSRVTVATSPTHGT</sequence>
<accession>A0A5B7DFY2</accession>
<comment type="caution">
    <text evidence="2">The sequence shown here is derived from an EMBL/GenBank/DDBJ whole genome shotgun (WGS) entry which is preliminary data.</text>
</comment>
<dbReference type="EMBL" id="VSRR010000832">
    <property type="protein sequence ID" value="MPC20079.1"/>
    <property type="molecule type" value="Genomic_DNA"/>
</dbReference>
<dbReference type="AlphaFoldDB" id="A0A5B7DFY2"/>
<feature type="region of interest" description="Disordered" evidence="1">
    <location>
        <begin position="1"/>
        <end position="24"/>
    </location>
</feature>
<evidence type="ECO:0000313" key="2">
    <source>
        <dbReference type="EMBL" id="MPC20079.1"/>
    </source>
</evidence>
<organism evidence="2 3">
    <name type="scientific">Portunus trituberculatus</name>
    <name type="common">Swimming crab</name>
    <name type="synonym">Neptunus trituberculatus</name>
    <dbReference type="NCBI Taxonomy" id="210409"/>
    <lineage>
        <taxon>Eukaryota</taxon>
        <taxon>Metazoa</taxon>
        <taxon>Ecdysozoa</taxon>
        <taxon>Arthropoda</taxon>
        <taxon>Crustacea</taxon>
        <taxon>Multicrustacea</taxon>
        <taxon>Malacostraca</taxon>
        <taxon>Eumalacostraca</taxon>
        <taxon>Eucarida</taxon>
        <taxon>Decapoda</taxon>
        <taxon>Pleocyemata</taxon>
        <taxon>Brachyura</taxon>
        <taxon>Eubrachyura</taxon>
        <taxon>Portunoidea</taxon>
        <taxon>Portunidae</taxon>
        <taxon>Portuninae</taxon>
        <taxon>Portunus</taxon>
    </lineage>
</organism>
<feature type="compositionally biased region" description="Polar residues" evidence="1">
    <location>
        <begin position="1"/>
        <end position="21"/>
    </location>
</feature>
<name>A0A5B7DFY2_PORTR</name>